<keyword evidence="10" id="KW-1185">Reference proteome</keyword>
<accession>A0ABR4L192</accession>
<name>A0ABR4L192_9EURO</name>
<dbReference type="InterPro" id="IPR001227">
    <property type="entry name" value="Ac_transferase_dom_sf"/>
</dbReference>
<evidence type="ECO:0000259" key="7">
    <source>
        <dbReference type="PROSITE" id="PS52004"/>
    </source>
</evidence>
<dbReference type="PANTHER" id="PTHR43775:SF37">
    <property type="entry name" value="SI:DKEY-61P9.11"/>
    <property type="match status" value="1"/>
</dbReference>
<dbReference type="GeneID" id="98163654"/>
<dbReference type="InterPro" id="IPR009081">
    <property type="entry name" value="PP-bd_ACP"/>
</dbReference>
<keyword evidence="2" id="KW-0597">Phosphoprotein</keyword>
<dbReference type="Gene3D" id="3.10.129.110">
    <property type="entry name" value="Polyketide synthase dehydratase"/>
    <property type="match status" value="1"/>
</dbReference>
<dbReference type="Gene3D" id="1.10.1200.10">
    <property type="entry name" value="ACP-like"/>
    <property type="match status" value="1"/>
</dbReference>
<feature type="region of interest" description="Disordered" evidence="5">
    <location>
        <begin position="1394"/>
        <end position="1423"/>
    </location>
</feature>
<dbReference type="InterPro" id="IPR016036">
    <property type="entry name" value="Malonyl_transacylase_ACP-bd"/>
</dbReference>
<evidence type="ECO:0000259" key="6">
    <source>
        <dbReference type="PROSITE" id="PS50075"/>
    </source>
</evidence>
<dbReference type="Gene3D" id="3.30.70.3290">
    <property type="match status" value="1"/>
</dbReference>
<evidence type="ECO:0000313" key="10">
    <source>
        <dbReference type="Proteomes" id="UP001610444"/>
    </source>
</evidence>
<evidence type="ECO:0000259" key="8">
    <source>
        <dbReference type="PROSITE" id="PS52019"/>
    </source>
</evidence>
<dbReference type="SUPFAM" id="SSF53474">
    <property type="entry name" value="alpha/beta-Hydrolases"/>
    <property type="match status" value="1"/>
</dbReference>
<dbReference type="Pfam" id="PF00698">
    <property type="entry name" value="Acyl_transf_1"/>
    <property type="match status" value="1"/>
</dbReference>
<dbReference type="InterPro" id="IPR014031">
    <property type="entry name" value="Ketoacyl_synth_C"/>
</dbReference>
<dbReference type="InterPro" id="IPR016039">
    <property type="entry name" value="Thiolase-like"/>
</dbReference>
<dbReference type="PROSITE" id="PS52004">
    <property type="entry name" value="KS3_2"/>
    <property type="match status" value="1"/>
</dbReference>
<feature type="domain" description="Carrier" evidence="6">
    <location>
        <begin position="1441"/>
        <end position="1516"/>
    </location>
</feature>
<protein>
    <recommendedName>
        <fullName evidence="11">Polyketide synthase</fullName>
    </recommendedName>
</protein>
<dbReference type="SUPFAM" id="SSF53901">
    <property type="entry name" value="Thiolase-like"/>
    <property type="match status" value="1"/>
</dbReference>
<keyword evidence="1" id="KW-0596">Phosphopantetheine</keyword>
<dbReference type="Gene3D" id="3.40.50.1820">
    <property type="entry name" value="alpha/beta hydrolase"/>
    <property type="match status" value="1"/>
</dbReference>
<evidence type="ECO:0000256" key="1">
    <source>
        <dbReference type="ARBA" id="ARBA00022450"/>
    </source>
</evidence>
<dbReference type="InterPro" id="IPR050091">
    <property type="entry name" value="PKS_NRPS_Biosynth_Enz"/>
</dbReference>
<dbReference type="PROSITE" id="PS52019">
    <property type="entry name" value="PKS_MFAS_DH"/>
    <property type="match status" value="1"/>
</dbReference>
<dbReference type="InterPro" id="IPR036736">
    <property type="entry name" value="ACP-like_sf"/>
</dbReference>
<dbReference type="SUPFAM" id="SSF55048">
    <property type="entry name" value="Probable ACP-binding domain of malonyl-CoA ACP transacylase"/>
    <property type="match status" value="1"/>
</dbReference>
<dbReference type="InterPro" id="IPR016035">
    <property type="entry name" value="Acyl_Trfase/lysoPLipase"/>
</dbReference>
<dbReference type="Gene3D" id="3.40.47.10">
    <property type="match status" value="1"/>
</dbReference>
<dbReference type="SUPFAM" id="SSF52151">
    <property type="entry name" value="FabD/lysophospholipase-like"/>
    <property type="match status" value="1"/>
</dbReference>
<feature type="domain" description="Ketosynthase family 3 (KS3)" evidence="7">
    <location>
        <begin position="247"/>
        <end position="664"/>
    </location>
</feature>
<dbReference type="SMART" id="SM00827">
    <property type="entry name" value="PKS_AT"/>
    <property type="match status" value="1"/>
</dbReference>
<dbReference type="InterPro" id="IPR032821">
    <property type="entry name" value="PKS_assoc"/>
</dbReference>
<feature type="domain" description="PKS/mFAS DH" evidence="8">
    <location>
        <begin position="1125"/>
        <end position="1408"/>
    </location>
</feature>
<evidence type="ECO:0000256" key="4">
    <source>
        <dbReference type="PROSITE-ProRule" id="PRU01363"/>
    </source>
</evidence>
<dbReference type="CDD" id="cd00833">
    <property type="entry name" value="PKS"/>
    <property type="match status" value="1"/>
</dbReference>
<dbReference type="Gene3D" id="3.40.366.10">
    <property type="entry name" value="Malonyl-Coenzyme A Acyl Carrier Protein, domain 2"/>
    <property type="match status" value="1"/>
</dbReference>
<dbReference type="Gene3D" id="3.10.129.10">
    <property type="entry name" value="Hotdog Thioesterase"/>
    <property type="match status" value="1"/>
</dbReference>
<dbReference type="Pfam" id="PF16197">
    <property type="entry name" value="KAsynt_C_assoc"/>
    <property type="match status" value="1"/>
</dbReference>
<dbReference type="PANTHER" id="PTHR43775">
    <property type="entry name" value="FATTY ACID SYNTHASE"/>
    <property type="match status" value="1"/>
</dbReference>
<keyword evidence="3" id="KW-0808">Transferase</keyword>
<feature type="compositionally biased region" description="Polar residues" evidence="5">
    <location>
        <begin position="1565"/>
        <end position="1575"/>
    </location>
</feature>
<dbReference type="RefSeq" id="XP_070903431.1">
    <property type="nucleotide sequence ID" value="XM_071048490.1"/>
</dbReference>
<organism evidence="9 10">
    <name type="scientific">Aspergillus pseudodeflectus</name>
    <dbReference type="NCBI Taxonomy" id="176178"/>
    <lineage>
        <taxon>Eukaryota</taxon>
        <taxon>Fungi</taxon>
        <taxon>Dikarya</taxon>
        <taxon>Ascomycota</taxon>
        <taxon>Pezizomycotina</taxon>
        <taxon>Eurotiomycetes</taxon>
        <taxon>Eurotiomycetidae</taxon>
        <taxon>Eurotiales</taxon>
        <taxon>Aspergillaceae</taxon>
        <taxon>Aspergillus</taxon>
        <taxon>Aspergillus subgen. Nidulantes</taxon>
    </lineage>
</organism>
<dbReference type="InterPro" id="IPR018201">
    <property type="entry name" value="Ketoacyl_synth_AS"/>
</dbReference>
<feature type="region of interest" description="N-terminal hotdog fold" evidence="4">
    <location>
        <begin position="1125"/>
        <end position="1252"/>
    </location>
</feature>
<dbReference type="InterPro" id="IPR049900">
    <property type="entry name" value="PKS_mFAS_DH"/>
</dbReference>
<dbReference type="Proteomes" id="UP001610444">
    <property type="component" value="Unassembled WGS sequence"/>
</dbReference>
<gene>
    <name evidence="9" type="ORF">BJX68DRAFT_278232</name>
</gene>
<dbReference type="InterPro" id="IPR042104">
    <property type="entry name" value="PKS_dehydratase_sf"/>
</dbReference>
<feature type="active site" description="Proton acceptor; for dehydratase activity" evidence="4">
    <location>
        <position position="1156"/>
    </location>
</feature>
<dbReference type="InterPro" id="IPR032088">
    <property type="entry name" value="SAT"/>
</dbReference>
<feature type="active site" description="Proton donor; for dehydratase activity" evidence="4">
    <location>
        <position position="1324"/>
    </location>
</feature>
<evidence type="ECO:0000313" key="9">
    <source>
        <dbReference type="EMBL" id="KAL2858262.1"/>
    </source>
</evidence>
<evidence type="ECO:0000256" key="2">
    <source>
        <dbReference type="ARBA" id="ARBA00022553"/>
    </source>
</evidence>
<dbReference type="Pfam" id="PF02801">
    <property type="entry name" value="Ketoacyl-synt_C"/>
    <property type="match status" value="1"/>
</dbReference>
<dbReference type="InterPro" id="IPR014030">
    <property type="entry name" value="Ketoacyl_synth_N"/>
</dbReference>
<dbReference type="Pfam" id="PF00109">
    <property type="entry name" value="ketoacyl-synt"/>
    <property type="match status" value="1"/>
</dbReference>
<dbReference type="PROSITE" id="PS50075">
    <property type="entry name" value="CARRIER"/>
    <property type="match status" value="1"/>
</dbReference>
<dbReference type="PROSITE" id="PS00606">
    <property type="entry name" value="KS3_1"/>
    <property type="match status" value="1"/>
</dbReference>
<dbReference type="InterPro" id="IPR020841">
    <property type="entry name" value="PKS_Beta-ketoAc_synthase_dom"/>
</dbReference>
<dbReference type="InterPro" id="IPR014043">
    <property type="entry name" value="Acyl_transferase_dom"/>
</dbReference>
<evidence type="ECO:0000256" key="5">
    <source>
        <dbReference type="SAM" id="MobiDB-lite"/>
    </source>
</evidence>
<dbReference type="InterPro" id="IPR029058">
    <property type="entry name" value="AB_hydrolase_fold"/>
</dbReference>
<proteinExistence type="predicted"/>
<dbReference type="SMART" id="SM00825">
    <property type="entry name" value="PKS_KS"/>
    <property type="match status" value="1"/>
</dbReference>
<dbReference type="SUPFAM" id="SSF47336">
    <property type="entry name" value="ACP-like"/>
    <property type="match status" value="1"/>
</dbReference>
<comment type="caution">
    <text evidence="9">The sequence shown here is derived from an EMBL/GenBank/DDBJ whole genome shotgun (WGS) entry which is preliminary data.</text>
</comment>
<dbReference type="Pfam" id="PF00550">
    <property type="entry name" value="PP-binding"/>
    <property type="match status" value="1"/>
</dbReference>
<sequence length="1676" mass="183238">MTRTSDASLQDYVRYARLAVRAAFWVGYRAAEMSFEWVGNESQSLPWAISVIGESAEELDQLVHSFNQNKANGQVRISGRFRRNIFSLVGPGHQLQQFRSDSLSERGVPSSVVSVYALYHAGDRGKRALARAMDDLSAQSTDFPRASDLRRPLWSCSDGQVLEASSTGPSLLEYTLSCILVDSADLLTTWTNITQGMRQSGQDLEVLVLGEGAKSLIKGAQKDVPAPSPAKVIELPRVTSKSPQALSGAYAVVGMSVNFPSGHGKDEFWRTLEHGLNTLQEIPKTRFKVDEYQPGQGNHKSHREMKARHGNFLEKPWSFDHEFFNISPREAKAMDPQQKLLLQGAIHALDDAGYVPGSTDSFDPATMGCYIGIATDDYVQNLQQDIDVYYTTGTLRAFLSGKISYALGWSGPSLVIDTACSSSLVSIALACRALAAGECSAVLAGGANVITSADMYLGLSRAHFLSSTGQCKPFDIGADGYCRSEGCGLFVIKRLDDAIRENDRIYGVIRGSELNQSGNAASITHPHVETQQKLLRTLFARAGVNPASVTVVEAHGTGTQVYRHLPLPVLGSVYLTSIKGTIGHAEAASGAASLAKLLMMLKHSTIPPQVGLRNLNPKLQTLIDKNFRIATEKAQWNRKGEHPRRALLNNFGAAGSNAALLLEEYPEGQTLMGQERPAYNFLLSARTENALKELISLHTDNLRQPDLQVAIQDICYTVSARRRRYTWTTSMLQQGPDIHQTVSNASPPIVFVFSGQGSSYAGMGQGLLSSAPLFREKVDECERILARLGYSNILHTRNGQFTPESPSDLVLWPQVACFVLEYALASLWLAWGVQPALVVGHSLGEYAALVISGVLSLEDALGIVVGRAQSMIDLCAVGKTGMMVCDKGAPHIEQLIDENRLTALSVACDNTPSSCVVSGGVEELDDLQRVLKALGIRCKRLDVPLGFHSSALDPILEPLERMCQRIQFHAPRIPLGACPYGRCLQELDCGPEYIVQQTRSKVRFTDLIHSIRHHESLGNSPIFIDMGPHAITVPMLKSTLQDTESLYLGSLTKGQGEWLTLSTCLHQISERGYPVRWREVFDGSGARLVDAPAYPFQTQDLYVPFTESKRGTSSNTSREKPKTFNLLTGYRSEDTAEIPSRFESNLGHVSPYVLGHVVGKTPLCPASVYHGMVLEAVHWDERENAGHSLVVADITFSSPLVYTPEVQDNMILMAFEGDMPTVSRLGKATARQFIFTSQAHPGSGTSTERNALCTGWAYWESLESLKLEFARDSAYVQRQIRHLQAQQSTASVFLSYSALLEAYGRFRIPKESHSDGIVSPVFLDTLLHAAGYVANIHVAHTDACICTQVETSTLIYQEIARNSEFQLYWEAYAIAEDGTRLNLNSFQRHLAHSLHGSSGGQTEHPTLKAEASTRGTGDANLPQSHYQQTFPAAAQQTQPSRSLEETVTRSLAEVCQLLASNVHREAHLSNLGLDSMMQIELATSLQNQIPDLRLDTERISRLETVQQLVEYIEQESGSSVPSSGPTLTQTTLSALGEKSGQPNGIKATAPDLPMSDLAAPPQGYLTPQSSSTPRSGSEDSDDNTSQYEARIPLDQSLILLQKGAESQSPLILFHDGSGMIEHYKKIHDMGCTVFAVKNPILRETHWATSLSDMAQQYSLAIASAIASPVVLGGMIW</sequence>
<reference evidence="9 10" key="1">
    <citation type="submission" date="2024-07" db="EMBL/GenBank/DDBJ databases">
        <title>Section-level genome sequencing and comparative genomics of Aspergillus sections Usti and Cavernicolus.</title>
        <authorList>
            <consortium name="Lawrence Berkeley National Laboratory"/>
            <person name="Nybo J.L."/>
            <person name="Vesth T.C."/>
            <person name="Theobald S."/>
            <person name="Frisvad J.C."/>
            <person name="Larsen T.O."/>
            <person name="Kjaerboelling I."/>
            <person name="Rothschild-Mancinelli K."/>
            <person name="Lyhne E.K."/>
            <person name="Kogle M.E."/>
            <person name="Barry K."/>
            <person name="Clum A."/>
            <person name="Na H."/>
            <person name="Ledsgaard L."/>
            <person name="Lin J."/>
            <person name="Lipzen A."/>
            <person name="Kuo A."/>
            <person name="Riley R."/>
            <person name="Mondo S."/>
            <person name="LaButti K."/>
            <person name="Haridas S."/>
            <person name="Pangalinan J."/>
            <person name="Salamov A.A."/>
            <person name="Simmons B.A."/>
            <person name="Magnuson J.K."/>
            <person name="Chen J."/>
            <person name="Drula E."/>
            <person name="Henrissat B."/>
            <person name="Wiebenga A."/>
            <person name="Lubbers R.J."/>
            <person name="Gomes A.C."/>
            <person name="Macurrencykelacurrency M.R."/>
            <person name="Stajich J."/>
            <person name="Grigoriev I.V."/>
            <person name="Mortensen U.H."/>
            <person name="De vries R.P."/>
            <person name="Baker S.E."/>
            <person name="Andersen M.R."/>
        </authorList>
    </citation>
    <scope>NUCLEOTIDE SEQUENCE [LARGE SCALE GENOMIC DNA]</scope>
    <source>
        <strain evidence="9 10">CBS 756.74</strain>
    </source>
</reference>
<dbReference type="EMBL" id="JBFXLR010000005">
    <property type="protein sequence ID" value="KAL2858262.1"/>
    <property type="molecule type" value="Genomic_DNA"/>
</dbReference>
<evidence type="ECO:0000256" key="3">
    <source>
        <dbReference type="ARBA" id="ARBA00022679"/>
    </source>
</evidence>
<feature type="region of interest" description="C-terminal hotdog fold" evidence="4">
    <location>
        <begin position="1266"/>
        <end position="1408"/>
    </location>
</feature>
<feature type="region of interest" description="Disordered" evidence="5">
    <location>
        <begin position="1534"/>
        <end position="1584"/>
    </location>
</feature>
<dbReference type="Pfam" id="PF16073">
    <property type="entry name" value="SAT"/>
    <property type="match status" value="1"/>
</dbReference>
<evidence type="ECO:0008006" key="11">
    <source>
        <dbReference type="Google" id="ProtNLM"/>
    </source>
</evidence>